<evidence type="ECO:0000256" key="3">
    <source>
        <dbReference type="ARBA" id="ARBA00022723"/>
    </source>
</evidence>
<dbReference type="EMBL" id="JAERRG010000002">
    <property type="protein sequence ID" value="MBL1112471.1"/>
    <property type="molecule type" value="Genomic_DNA"/>
</dbReference>
<reference evidence="5 6" key="1">
    <citation type="submission" date="2021-01" db="EMBL/GenBank/DDBJ databases">
        <title>WGS of actinomycetes isolated from Thailand.</title>
        <authorList>
            <person name="Thawai C."/>
        </authorList>
    </citation>
    <scope>NUCLEOTIDE SEQUENCE [LARGE SCALE GENOMIC DNA]</scope>
    <source>
        <strain evidence="5 6">CA3R110</strain>
    </source>
</reference>
<evidence type="ECO:0000256" key="1">
    <source>
        <dbReference type="ARBA" id="ARBA00001947"/>
    </source>
</evidence>
<accession>A0ABS1PJ86</accession>
<keyword evidence="6" id="KW-1185">Reference proteome</keyword>
<keyword evidence="3" id="KW-0479">Metal-binding</keyword>
<evidence type="ECO:0000313" key="6">
    <source>
        <dbReference type="Proteomes" id="UP000621510"/>
    </source>
</evidence>
<dbReference type="Proteomes" id="UP000621510">
    <property type="component" value="Unassembled WGS sequence"/>
</dbReference>
<dbReference type="InterPro" id="IPR013785">
    <property type="entry name" value="Aldolase_TIM"/>
</dbReference>
<dbReference type="InterPro" id="IPR008567">
    <property type="entry name" value="BKACE"/>
</dbReference>
<protein>
    <submittedName>
        <fullName evidence="5">3-keto-5-aminohexanoate cleavage protein</fullName>
    </submittedName>
</protein>
<evidence type="ECO:0000256" key="2">
    <source>
        <dbReference type="ARBA" id="ARBA00022679"/>
    </source>
</evidence>
<comment type="caution">
    <text evidence="5">The sequence shown here is derived from an EMBL/GenBank/DDBJ whole genome shotgun (WGS) entry which is preliminary data.</text>
</comment>
<dbReference type="Gene3D" id="3.20.20.70">
    <property type="entry name" value="Aldolase class I"/>
    <property type="match status" value="1"/>
</dbReference>
<sequence length="357" mass="39582">MHFHDDSLFPENQEKLVIQAAPYGPEWLPGDSEDIPLTMDEQVQTAVDCYNAGATVLHIHVRELDGHGSKRMSMFNEMMVRLRQAVPEMVLQIGGSISFAPEEGGNEAKWLDYDTRHMLAEIDPKPDQVTIAIGTGQMSIIEMMSDSDLEGTSIGNNPALYKAYRDMIVEAGPEFYLEHLKRLQANGIQAHFQLGHVAQLETVERLIRRGVYTGPLILNYVAIGGGDAGRHPADLVEFIRRVPDGAVLTIESLMRSVAPMNAVGIALGQHVRVGNEDNLWFRKGERTSNLKQIEQMVKISETLGRDIATGAEAKKIYKIGEYYGSVDETLSRLGMVPNRQPGQRGFMLRPEGSAGRV</sequence>
<dbReference type="Pfam" id="PF05853">
    <property type="entry name" value="BKACE"/>
    <property type="match status" value="1"/>
</dbReference>
<evidence type="ECO:0000313" key="5">
    <source>
        <dbReference type="EMBL" id="MBL1112471.1"/>
    </source>
</evidence>
<proteinExistence type="predicted"/>
<dbReference type="PANTHER" id="PTHR37418:SF2">
    <property type="entry name" value="3-KETO-5-AMINOHEXANOATE CLEAVAGE ENZYME"/>
    <property type="match status" value="1"/>
</dbReference>
<dbReference type="RefSeq" id="WP_201849222.1">
    <property type="nucleotide sequence ID" value="NZ_JAERRG010000002.1"/>
</dbReference>
<name>A0ABS1PJ86_9ACTN</name>
<keyword evidence="2" id="KW-0808">Transferase</keyword>
<gene>
    <name evidence="5" type="ORF">JK364_08655</name>
</gene>
<evidence type="ECO:0000256" key="4">
    <source>
        <dbReference type="ARBA" id="ARBA00022833"/>
    </source>
</evidence>
<keyword evidence="4" id="KW-0862">Zinc</keyword>
<dbReference type="PANTHER" id="PTHR37418">
    <property type="entry name" value="3-KETO-5-AMINOHEXANOATE CLEAVAGE ENZYME-RELATED"/>
    <property type="match status" value="1"/>
</dbReference>
<organism evidence="5 6">
    <name type="scientific">Streptomyces endocoffeicus</name>
    <dbReference type="NCBI Taxonomy" id="2898945"/>
    <lineage>
        <taxon>Bacteria</taxon>
        <taxon>Bacillati</taxon>
        <taxon>Actinomycetota</taxon>
        <taxon>Actinomycetes</taxon>
        <taxon>Kitasatosporales</taxon>
        <taxon>Streptomycetaceae</taxon>
        <taxon>Streptomyces</taxon>
    </lineage>
</organism>
<comment type="cofactor">
    <cofactor evidence="1">
        <name>Zn(2+)</name>
        <dbReference type="ChEBI" id="CHEBI:29105"/>
    </cofactor>
</comment>